<dbReference type="Proteomes" id="UP000249324">
    <property type="component" value="Unassembled WGS sequence"/>
</dbReference>
<feature type="domain" description="PIN" evidence="6">
    <location>
        <begin position="23"/>
        <end position="113"/>
    </location>
</feature>
<keyword evidence="2" id="KW-0479">Metal-binding</keyword>
<dbReference type="Pfam" id="PF01850">
    <property type="entry name" value="PIN"/>
    <property type="match status" value="1"/>
</dbReference>
<sequence length="128" mass="13744">MRRPPSPAPSERCSDGGEAARPAPLLVPSPTVAEVCCHLGEHAAAQVEASLLRSLADGQFVPVELVECDDRRMAELVLKYADLPLGGSDAAVIAVAERLRVTTVATIDNRGFHTVQPRHVPYFTLLPH</sequence>
<organism evidence="7 8">
    <name type="scientific">Thermocrispum agreste</name>
    <dbReference type="NCBI Taxonomy" id="37925"/>
    <lineage>
        <taxon>Bacteria</taxon>
        <taxon>Bacillati</taxon>
        <taxon>Actinomycetota</taxon>
        <taxon>Actinomycetes</taxon>
        <taxon>Pseudonocardiales</taxon>
        <taxon>Pseudonocardiaceae</taxon>
        <taxon>Thermocrispum</taxon>
    </lineage>
</organism>
<evidence type="ECO:0000256" key="2">
    <source>
        <dbReference type="ARBA" id="ARBA00022723"/>
    </source>
</evidence>
<dbReference type="InterPro" id="IPR029060">
    <property type="entry name" value="PIN-like_dom_sf"/>
</dbReference>
<keyword evidence="1" id="KW-0540">Nuclease</keyword>
<gene>
    <name evidence="7" type="ORF">DIU77_011630</name>
</gene>
<proteinExistence type="predicted"/>
<protein>
    <submittedName>
        <fullName evidence="7">PIN domain-containing protein</fullName>
    </submittedName>
</protein>
<comment type="caution">
    <text evidence="7">The sequence shown here is derived from an EMBL/GenBank/DDBJ whole genome shotgun (WGS) entry which is preliminary data.</text>
</comment>
<evidence type="ECO:0000313" key="7">
    <source>
        <dbReference type="EMBL" id="MFO7192883.1"/>
    </source>
</evidence>
<evidence type="ECO:0000313" key="8">
    <source>
        <dbReference type="Proteomes" id="UP000249324"/>
    </source>
</evidence>
<dbReference type="GO" id="GO:0016787">
    <property type="term" value="F:hydrolase activity"/>
    <property type="evidence" value="ECO:0007669"/>
    <property type="project" value="UniProtKB-KW"/>
</dbReference>
<feature type="region of interest" description="Disordered" evidence="5">
    <location>
        <begin position="1"/>
        <end position="21"/>
    </location>
</feature>
<dbReference type="SUPFAM" id="SSF88723">
    <property type="entry name" value="PIN domain-like"/>
    <property type="match status" value="1"/>
</dbReference>
<dbReference type="GO" id="GO:0004518">
    <property type="term" value="F:nuclease activity"/>
    <property type="evidence" value="ECO:0007669"/>
    <property type="project" value="UniProtKB-KW"/>
</dbReference>
<keyword evidence="3" id="KW-0378">Hydrolase</keyword>
<evidence type="ECO:0000256" key="5">
    <source>
        <dbReference type="SAM" id="MobiDB-lite"/>
    </source>
</evidence>
<dbReference type="GO" id="GO:0046872">
    <property type="term" value="F:metal ion binding"/>
    <property type="evidence" value="ECO:0007669"/>
    <property type="project" value="UniProtKB-KW"/>
</dbReference>
<name>A0ABD6FHE8_9PSEU</name>
<reference evidence="7 8" key="1">
    <citation type="journal article" date="2021" name="BMC Genomics">
        <title>Genome-resolved metagenome and metatranscriptome analyses of thermophilic composting reveal key bacterial players and their metabolic interactions.</title>
        <authorList>
            <person name="Braga L.P.P."/>
            <person name="Pereira R.V."/>
            <person name="Martins L.F."/>
            <person name="Moura L.M.S."/>
            <person name="Sanchez F.B."/>
            <person name="Patane J.S.L."/>
            <person name="da Silva A.M."/>
            <person name="Setubal J.C."/>
        </authorList>
    </citation>
    <scope>NUCLEOTIDE SEQUENCE [LARGE SCALE GENOMIC DNA]</scope>
    <source>
        <strain evidence="7">ZC4RG45</strain>
    </source>
</reference>
<dbReference type="InterPro" id="IPR002716">
    <property type="entry name" value="PIN_dom"/>
</dbReference>
<evidence type="ECO:0000256" key="3">
    <source>
        <dbReference type="ARBA" id="ARBA00022801"/>
    </source>
</evidence>
<evidence type="ECO:0000256" key="1">
    <source>
        <dbReference type="ARBA" id="ARBA00022722"/>
    </source>
</evidence>
<dbReference type="AlphaFoldDB" id="A0ABD6FHE8"/>
<evidence type="ECO:0000259" key="6">
    <source>
        <dbReference type="Pfam" id="PF01850"/>
    </source>
</evidence>
<dbReference type="EMBL" id="QGUI02000140">
    <property type="protein sequence ID" value="MFO7192883.1"/>
    <property type="molecule type" value="Genomic_DNA"/>
</dbReference>
<accession>A0ABD6FHE8</accession>
<evidence type="ECO:0000256" key="4">
    <source>
        <dbReference type="ARBA" id="ARBA00022842"/>
    </source>
</evidence>
<dbReference type="Gene3D" id="3.40.50.1010">
    <property type="entry name" value="5'-nuclease"/>
    <property type="match status" value="1"/>
</dbReference>
<keyword evidence="4" id="KW-0460">Magnesium</keyword>